<protein>
    <submittedName>
        <fullName evidence="1">UBP19 protein</fullName>
    </submittedName>
</protein>
<sequence length="140" mass="16283">MEASWLTGWRSWFPGDCCRSGCVSVNSALWTYGPKPSWYKQDGADVQNIPVTESAARSDAWLDLQGVWYRQKDNRCVGEISGHQMIWHVQWSLPCSITRLQMESPEVICYQMENQVMIGRVQREAQTILLWNDGDVWRRK</sequence>
<dbReference type="Proteomes" id="UP000649617">
    <property type="component" value="Unassembled WGS sequence"/>
</dbReference>
<accession>A0A812JKW0</accession>
<name>A0A812JKW0_SYMPI</name>
<keyword evidence="2" id="KW-1185">Reference proteome</keyword>
<reference evidence="1" key="1">
    <citation type="submission" date="2021-02" db="EMBL/GenBank/DDBJ databases">
        <authorList>
            <person name="Dougan E. K."/>
            <person name="Rhodes N."/>
            <person name="Thang M."/>
            <person name="Chan C."/>
        </authorList>
    </citation>
    <scope>NUCLEOTIDE SEQUENCE</scope>
</reference>
<evidence type="ECO:0000313" key="2">
    <source>
        <dbReference type="Proteomes" id="UP000649617"/>
    </source>
</evidence>
<proteinExistence type="predicted"/>
<dbReference type="EMBL" id="CAJNIZ010002302">
    <property type="protein sequence ID" value="CAE7208979.1"/>
    <property type="molecule type" value="Genomic_DNA"/>
</dbReference>
<dbReference type="OrthoDB" id="405858at2759"/>
<organism evidence="1 2">
    <name type="scientific">Symbiodinium pilosum</name>
    <name type="common">Dinoflagellate</name>
    <dbReference type="NCBI Taxonomy" id="2952"/>
    <lineage>
        <taxon>Eukaryota</taxon>
        <taxon>Sar</taxon>
        <taxon>Alveolata</taxon>
        <taxon>Dinophyceae</taxon>
        <taxon>Suessiales</taxon>
        <taxon>Symbiodiniaceae</taxon>
        <taxon>Symbiodinium</taxon>
    </lineage>
</organism>
<gene>
    <name evidence="1" type="primary">UBP19</name>
    <name evidence="1" type="ORF">SPIL2461_LOCUS2166</name>
</gene>
<comment type="caution">
    <text evidence="1">The sequence shown here is derived from an EMBL/GenBank/DDBJ whole genome shotgun (WGS) entry which is preliminary data.</text>
</comment>
<dbReference type="AlphaFoldDB" id="A0A812JKW0"/>
<evidence type="ECO:0000313" key="1">
    <source>
        <dbReference type="EMBL" id="CAE7208979.1"/>
    </source>
</evidence>